<dbReference type="EMBL" id="SILG01000005">
    <property type="protein sequence ID" value="TBE59184.1"/>
    <property type="molecule type" value="Genomic_DNA"/>
</dbReference>
<evidence type="ECO:0008006" key="3">
    <source>
        <dbReference type="Google" id="ProtNLM"/>
    </source>
</evidence>
<protein>
    <recommendedName>
        <fullName evidence="3">DUF4238 domain-containing protein</fullName>
    </recommendedName>
</protein>
<gene>
    <name evidence="1" type="ORF">ELH03_33795</name>
</gene>
<keyword evidence="2" id="KW-1185">Reference proteome</keyword>
<organism evidence="1 2">
    <name type="scientific">Rhizobium beringeri</name>
    <dbReference type="NCBI Taxonomy" id="3019934"/>
    <lineage>
        <taxon>Bacteria</taxon>
        <taxon>Pseudomonadati</taxon>
        <taxon>Pseudomonadota</taxon>
        <taxon>Alphaproteobacteria</taxon>
        <taxon>Hyphomicrobiales</taxon>
        <taxon>Rhizobiaceae</taxon>
        <taxon>Rhizobium/Agrobacterium group</taxon>
        <taxon>Rhizobium</taxon>
    </lineage>
</organism>
<accession>A0ABY1XIX3</accession>
<proteinExistence type="predicted"/>
<keyword evidence="1" id="KW-0614">Plasmid</keyword>
<reference evidence="1 2" key="1">
    <citation type="submission" date="2019-02" db="EMBL/GenBank/DDBJ databases">
        <title>The genomic architecture of introgression among sibling species of bacteria.</title>
        <authorList>
            <person name="Cavassim M.I.A."/>
            <person name="Moeskjaer S."/>
            <person name="Moslemi C."/>
            <person name="Fields B."/>
            <person name="Bachmann A."/>
            <person name="Vilhjalmsson B."/>
            <person name="Schierup M.H."/>
            <person name="Young J.P.W."/>
            <person name="Andersen S.U."/>
        </authorList>
    </citation>
    <scope>NUCLEOTIDE SEQUENCE [LARGE SCALE GENOMIC DNA]</scope>
    <source>
        <strain evidence="1 2">SM51</strain>
        <plasmid evidence="1">pSM51_Rh08</plasmid>
    </source>
</reference>
<sequence>MNPRANADNLRIYAFGIADRENYRLVLEKPNGNPIDRNLSLFDMFSFDVPGGSELRRNFEALFQRYEADIQNFTISLLAKLNAGSQEVEAEIVGLFAAKLLNFVRNPYSVAKVLNTFPGLGHYDPTNPLLLAERDRIVSGRKPHQAHLCGQLGISDAQYVEWLRVLFMLLMPMAENRPNFFEEIIGALFEDRTKYIAAIICDYDHDRCLLSDRGFSQAVADGSLLSFSFNLCGTAFVDYMFADPATLVQGKAPPERIASAIASLERRQQPVSVTFLRNNLDMLRRYNRRVVDQCYERVFCSAKDGLVF</sequence>
<dbReference type="Proteomes" id="UP000291302">
    <property type="component" value="Unassembled WGS sequence"/>
</dbReference>
<evidence type="ECO:0000313" key="1">
    <source>
        <dbReference type="EMBL" id="TBE59184.1"/>
    </source>
</evidence>
<name>A0ABY1XIX3_9HYPH</name>
<comment type="caution">
    <text evidence="1">The sequence shown here is derived from an EMBL/GenBank/DDBJ whole genome shotgun (WGS) entry which is preliminary data.</text>
</comment>
<geneLocation type="plasmid" evidence="1">
    <name>pSM51_Rh08</name>
</geneLocation>
<evidence type="ECO:0000313" key="2">
    <source>
        <dbReference type="Proteomes" id="UP000291302"/>
    </source>
</evidence>